<name>A0A6P8WVJ1_DROAB</name>
<dbReference type="GeneID" id="117566952"/>
<gene>
    <name evidence="3" type="primary">LOC117566952</name>
</gene>
<keyword evidence="2" id="KW-1185">Reference proteome</keyword>
<dbReference type="AlphaFoldDB" id="A0A6P8WVJ1"/>
<dbReference type="Proteomes" id="UP000515160">
    <property type="component" value="Chromosome 3"/>
</dbReference>
<keyword evidence="1" id="KW-0812">Transmembrane</keyword>
<sequence length="183" mass="20759">MDSWWMHHSAELLTATCPKEANATSVSLSPWSIDWSQLAEHYVHYYQLLAIFASRASQLLDHVVGTLSQDVVFVYAVKICMLLFFLFLMHLFKRWNTVVVVTEQPTNASVEVTKELSCEFNFVSEQEKRAAQEAAAEAMLEVEEKRSQAIHQEAQLCLGRTDTHRTAPSITAAQRSSQVRAQL</sequence>
<keyword evidence="1" id="KW-0472">Membrane</keyword>
<organism evidence="2 3">
    <name type="scientific">Drosophila albomicans</name>
    <name type="common">Fruit fly</name>
    <dbReference type="NCBI Taxonomy" id="7291"/>
    <lineage>
        <taxon>Eukaryota</taxon>
        <taxon>Metazoa</taxon>
        <taxon>Ecdysozoa</taxon>
        <taxon>Arthropoda</taxon>
        <taxon>Hexapoda</taxon>
        <taxon>Insecta</taxon>
        <taxon>Pterygota</taxon>
        <taxon>Neoptera</taxon>
        <taxon>Endopterygota</taxon>
        <taxon>Diptera</taxon>
        <taxon>Brachycera</taxon>
        <taxon>Muscomorpha</taxon>
        <taxon>Ephydroidea</taxon>
        <taxon>Drosophilidae</taxon>
        <taxon>Drosophila</taxon>
    </lineage>
</organism>
<protein>
    <submittedName>
        <fullName evidence="3">Uncharacterized protein LOC117566952</fullName>
    </submittedName>
</protein>
<keyword evidence="1" id="KW-1133">Transmembrane helix</keyword>
<dbReference type="RefSeq" id="XP_034102480.1">
    <property type="nucleotide sequence ID" value="XM_034246589.2"/>
</dbReference>
<evidence type="ECO:0000313" key="2">
    <source>
        <dbReference type="Proteomes" id="UP000515160"/>
    </source>
</evidence>
<evidence type="ECO:0000313" key="3">
    <source>
        <dbReference type="RefSeq" id="XP_034102480.1"/>
    </source>
</evidence>
<feature type="transmembrane region" description="Helical" evidence="1">
    <location>
        <begin position="72"/>
        <end position="92"/>
    </location>
</feature>
<proteinExistence type="predicted"/>
<accession>A0A6P8WVJ1</accession>
<evidence type="ECO:0000256" key="1">
    <source>
        <dbReference type="SAM" id="Phobius"/>
    </source>
</evidence>
<reference evidence="3" key="1">
    <citation type="submission" date="2025-08" db="UniProtKB">
        <authorList>
            <consortium name="RefSeq"/>
        </authorList>
    </citation>
    <scope>IDENTIFICATION</scope>
    <source>
        <strain evidence="3">15112-1751.03</strain>
        <tissue evidence="3">Whole Adult</tissue>
    </source>
</reference>